<dbReference type="OrthoDB" id="1936608at2759"/>
<gene>
    <name evidence="1" type="ORF">J1N35_041351</name>
</gene>
<reference evidence="1 2" key="1">
    <citation type="journal article" date="2021" name="Plant Biotechnol. J.">
        <title>Multi-omics assisted identification of the key and species-specific regulatory components of drought-tolerant mechanisms in Gossypium stocksii.</title>
        <authorList>
            <person name="Yu D."/>
            <person name="Ke L."/>
            <person name="Zhang D."/>
            <person name="Wu Y."/>
            <person name="Sun Y."/>
            <person name="Mei J."/>
            <person name="Sun J."/>
            <person name="Sun Y."/>
        </authorList>
    </citation>
    <scope>NUCLEOTIDE SEQUENCE [LARGE SCALE GENOMIC DNA]</scope>
    <source>
        <strain evidence="2">cv. E1</strain>
        <tissue evidence="1">Leaf</tissue>
    </source>
</reference>
<name>A0A9D3UG02_9ROSI</name>
<proteinExistence type="predicted"/>
<comment type="caution">
    <text evidence="1">The sequence shown here is derived from an EMBL/GenBank/DDBJ whole genome shotgun (WGS) entry which is preliminary data.</text>
</comment>
<evidence type="ECO:0008006" key="3">
    <source>
        <dbReference type="Google" id="ProtNLM"/>
    </source>
</evidence>
<keyword evidence="2" id="KW-1185">Reference proteome</keyword>
<protein>
    <recommendedName>
        <fullName evidence="3">Reverse transcriptase domain-containing protein</fullName>
    </recommendedName>
</protein>
<organism evidence="1 2">
    <name type="scientific">Gossypium stocksii</name>
    <dbReference type="NCBI Taxonomy" id="47602"/>
    <lineage>
        <taxon>Eukaryota</taxon>
        <taxon>Viridiplantae</taxon>
        <taxon>Streptophyta</taxon>
        <taxon>Embryophyta</taxon>
        <taxon>Tracheophyta</taxon>
        <taxon>Spermatophyta</taxon>
        <taxon>Magnoliopsida</taxon>
        <taxon>eudicotyledons</taxon>
        <taxon>Gunneridae</taxon>
        <taxon>Pentapetalae</taxon>
        <taxon>rosids</taxon>
        <taxon>malvids</taxon>
        <taxon>Malvales</taxon>
        <taxon>Malvaceae</taxon>
        <taxon>Malvoideae</taxon>
        <taxon>Gossypium</taxon>
    </lineage>
</organism>
<evidence type="ECO:0000313" key="1">
    <source>
        <dbReference type="EMBL" id="KAH1039608.1"/>
    </source>
</evidence>
<accession>A0A9D3UG02</accession>
<dbReference type="EMBL" id="JAIQCV010000012">
    <property type="protein sequence ID" value="KAH1039608.1"/>
    <property type="molecule type" value="Genomic_DNA"/>
</dbReference>
<dbReference type="AlphaFoldDB" id="A0A9D3UG02"/>
<sequence length="258" mass="29096">MQLKEGEDPLSVRLNGVDFWILIHDLPHGFLSESRRTRAWRSRSLVGDGGGGGGGSSNYGNSTNKYQTLIDQQALLNRSVRRNEVYKLERSSGLLGRKGDPLSAYLFLICNEGLPTLLRMPSTSGDLKGNCINRHVPLITHLLFAYDSLIFREVMMERARALKDRLEIYANSSRQLINFNKSSTLFSSNNEGGMWFYDLSKFNIALLAEQGWRLMENLGSLTARLIRAKYYLLVLSSKKTAALPLAWTASLDTCRRNK</sequence>
<dbReference type="Proteomes" id="UP000828251">
    <property type="component" value="Unassembled WGS sequence"/>
</dbReference>
<evidence type="ECO:0000313" key="2">
    <source>
        <dbReference type="Proteomes" id="UP000828251"/>
    </source>
</evidence>